<accession>A0A0N5CDB5</accession>
<evidence type="ECO:0000313" key="2">
    <source>
        <dbReference type="WBParaSite" id="SPAL_0001586000.1"/>
    </source>
</evidence>
<dbReference type="AlphaFoldDB" id="A0A0N5CDB5"/>
<protein>
    <submittedName>
        <fullName evidence="2">FH2 domain-containing protein</fullName>
    </submittedName>
</protein>
<name>A0A0N5CDB5_STREA</name>
<sequence>MNAEFASTIVNAISEQLRGFKEYCTQGNTLILTKLNAIEKDIKIIKEHIEKSSGEKTQNSEHVRIFSLPTTKDAMSANEEVLSECKTSHDNAFDEHFRHLKDERDKAFSDLDMYFDTAVGVKSGGKEMTSFTLSSNVLKDVECRLYVKSEDDGKPTEVGQVLCSLTVVTGGKILEIDDKGNSSKYKVRLNNKYMNEVSKKDGKKYIAIIFSEKSFDHIDGSRLKEFYLKFADKESGTDFYEKIKKQE</sequence>
<dbReference type="WBParaSite" id="SPAL_0001586000.1">
    <property type="protein sequence ID" value="SPAL_0001586000.1"/>
    <property type="gene ID" value="SPAL_0001586000"/>
</dbReference>
<reference evidence="2" key="1">
    <citation type="submission" date="2017-02" db="UniProtKB">
        <authorList>
            <consortium name="WormBaseParasite"/>
        </authorList>
    </citation>
    <scope>IDENTIFICATION</scope>
</reference>
<organism evidence="1 2">
    <name type="scientific">Strongyloides papillosus</name>
    <name type="common">Intestinal threadworm</name>
    <dbReference type="NCBI Taxonomy" id="174720"/>
    <lineage>
        <taxon>Eukaryota</taxon>
        <taxon>Metazoa</taxon>
        <taxon>Ecdysozoa</taxon>
        <taxon>Nematoda</taxon>
        <taxon>Chromadorea</taxon>
        <taxon>Rhabditida</taxon>
        <taxon>Tylenchina</taxon>
        <taxon>Panagrolaimomorpha</taxon>
        <taxon>Strongyloidoidea</taxon>
        <taxon>Strongyloididae</taxon>
        <taxon>Strongyloides</taxon>
    </lineage>
</organism>
<keyword evidence="1" id="KW-1185">Reference proteome</keyword>
<proteinExistence type="predicted"/>
<evidence type="ECO:0000313" key="1">
    <source>
        <dbReference type="Proteomes" id="UP000046392"/>
    </source>
</evidence>
<dbReference type="Proteomes" id="UP000046392">
    <property type="component" value="Unplaced"/>
</dbReference>